<dbReference type="AlphaFoldDB" id="A0A7C9I2W1"/>
<keyword evidence="1" id="KW-0472">Membrane</keyword>
<feature type="transmembrane region" description="Helical" evidence="1">
    <location>
        <begin position="31"/>
        <end position="51"/>
    </location>
</feature>
<organism evidence="2 3">
    <name type="scientific">Deinococcus arboris</name>
    <dbReference type="NCBI Taxonomy" id="2682977"/>
    <lineage>
        <taxon>Bacteria</taxon>
        <taxon>Thermotogati</taxon>
        <taxon>Deinococcota</taxon>
        <taxon>Deinococci</taxon>
        <taxon>Deinococcales</taxon>
        <taxon>Deinococcaceae</taxon>
        <taxon>Deinococcus</taxon>
    </lineage>
</organism>
<dbReference type="EMBL" id="WQLB01000009">
    <property type="protein sequence ID" value="MVN86871.1"/>
    <property type="molecule type" value="Genomic_DNA"/>
</dbReference>
<keyword evidence="1" id="KW-1133">Transmembrane helix</keyword>
<evidence type="ECO:0000256" key="1">
    <source>
        <dbReference type="SAM" id="Phobius"/>
    </source>
</evidence>
<keyword evidence="3" id="KW-1185">Reference proteome</keyword>
<proteinExistence type="predicted"/>
<gene>
    <name evidence="2" type="ORF">GO986_08850</name>
</gene>
<dbReference type="RefSeq" id="WP_157458922.1">
    <property type="nucleotide sequence ID" value="NZ_WQLB01000009.1"/>
</dbReference>
<sequence>MSPLTVALLVVPGALLGLAFMDGQRLTRHTFGAVVVVATLFGLTYGLLLALAPDAQPDMPGALKVLLALLGAAAAALLLHLFNLLTRKDVAQ</sequence>
<comment type="caution">
    <text evidence="2">The sequence shown here is derived from an EMBL/GenBank/DDBJ whole genome shotgun (WGS) entry which is preliminary data.</text>
</comment>
<reference evidence="2 3" key="1">
    <citation type="submission" date="2019-12" db="EMBL/GenBank/DDBJ databases">
        <title>Deinococcus sp. HMF7620 Genome sequencing and assembly.</title>
        <authorList>
            <person name="Kang H."/>
            <person name="Kim H."/>
            <person name="Joh K."/>
        </authorList>
    </citation>
    <scope>NUCLEOTIDE SEQUENCE [LARGE SCALE GENOMIC DNA]</scope>
    <source>
        <strain evidence="2 3">HMF7620</strain>
    </source>
</reference>
<keyword evidence="1" id="KW-0812">Transmembrane</keyword>
<protein>
    <submittedName>
        <fullName evidence="2">Uncharacterized protein</fullName>
    </submittedName>
</protein>
<evidence type="ECO:0000313" key="2">
    <source>
        <dbReference type="EMBL" id="MVN86871.1"/>
    </source>
</evidence>
<feature type="transmembrane region" description="Helical" evidence="1">
    <location>
        <begin position="63"/>
        <end position="82"/>
    </location>
</feature>
<name>A0A7C9I2W1_9DEIO</name>
<evidence type="ECO:0000313" key="3">
    <source>
        <dbReference type="Proteomes" id="UP000483286"/>
    </source>
</evidence>
<accession>A0A7C9I2W1</accession>
<dbReference type="Proteomes" id="UP000483286">
    <property type="component" value="Unassembled WGS sequence"/>
</dbReference>